<dbReference type="GO" id="GO:0000045">
    <property type="term" value="P:autophagosome assembly"/>
    <property type="evidence" value="ECO:0007669"/>
    <property type="project" value="TreeGrafter"/>
</dbReference>
<dbReference type="AlphaFoldDB" id="A0A8D8XSD1"/>
<dbReference type="PANTHER" id="PTHR22874:SF1">
    <property type="entry name" value="ACTIVATING MOLECULE IN BECN1-REGULATED AUTOPHAGY PROTEIN 1"/>
    <property type="match status" value="1"/>
</dbReference>
<feature type="region of interest" description="Disordered" evidence="1">
    <location>
        <begin position="146"/>
        <end position="199"/>
    </location>
</feature>
<dbReference type="GO" id="GO:0080008">
    <property type="term" value="C:Cul4-RING E3 ubiquitin ligase complex"/>
    <property type="evidence" value="ECO:0007669"/>
    <property type="project" value="TreeGrafter"/>
</dbReference>
<dbReference type="GO" id="GO:1990756">
    <property type="term" value="F:ubiquitin-like ligase-substrate adaptor activity"/>
    <property type="evidence" value="ECO:0007669"/>
    <property type="project" value="TreeGrafter"/>
</dbReference>
<feature type="region of interest" description="Disordered" evidence="1">
    <location>
        <begin position="96"/>
        <end position="117"/>
    </location>
</feature>
<accession>A0A8D8XSD1</accession>
<protein>
    <submittedName>
        <fullName evidence="2">Activating molecule in BECN1-regulated autophagy protein 1</fullName>
    </submittedName>
</protein>
<feature type="region of interest" description="Disordered" evidence="1">
    <location>
        <begin position="382"/>
        <end position="417"/>
    </location>
</feature>
<feature type="compositionally biased region" description="Low complexity" evidence="1">
    <location>
        <begin position="146"/>
        <end position="159"/>
    </location>
</feature>
<dbReference type="EMBL" id="HBUF01342472">
    <property type="protein sequence ID" value="CAG6705499.1"/>
    <property type="molecule type" value="Transcribed_RNA"/>
</dbReference>
<evidence type="ECO:0000256" key="1">
    <source>
        <dbReference type="SAM" id="MobiDB-lite"/>
    </source>
</evidence>
<dbReference type="InterPro" id="IPR052596">
    <property type="entry name" value="AMBRA1_autophagy"/>
</dbReference>
<dbReference type="PANTHER" id="PTHR22874">
    <property type="entry name" value="ACTIVATING MOLECULE IN BECN1-REGULATED AUTOPHAGY PROTEIN 1"/>
    <property type="match status" value="1"/>
</dbReference>
<organism evidence="2">
    <name type="scientific">Cacopsylla melanoneura</name>
    <dbReference type="NCBI Taxonomy" id="428564"/>
    <lineage>
        <taxon>Eukaryota</taxon>
        <taxon>Metazoa</taxon>
        <taxon>Ecdysozoa</taxon>
        <taxon>Arthropoda</taxon>
        <taxon>Hexapoda</taxon>
        <taxon>Insecta</taxon>
        <taxon>Pterygota</taxon>
        <taxon>Neoptera</taxon>
        <taxon>Paraneoptera</taxon>
        <taxon>Hemiptera</taxon>
        <taxon>Sternorrhyncha</taxon>
        <taxon>Psylloidea</taxon>
        <taxon>Psyllidae</taxon>
        <taxon>Psyllinae</taxon>
        <taxon>Cacopsylla</taxon>
    </lineage>
</organism>
<feature type="compositionally biased region" description="Polar residues" evidence="1">
    <location>
        <begin position="97"/>
        <end position="109"/>
    </location>
</feature>
<name>A0A8D8XSD1_9HEMI</name>
<dbReference type="InterPro" id="IPR036322">
    <property type="entry name" value="WD40_repeat_dom_sf"/>
</dbReference>
<feature type="compositionally biased region" description="Pro residues" evidence="1">
    <location>
        <begin position="177"/>
        <end position="187"/>
    </location>
</feature>
<sequence length="458" mass="49406">MVKTRSQARHILAMMLRHISSFFQNANLLDVPNHQDAQESFFFHERVYNLHRLLQLALHLTELLYAQLSLSRHLMDNLRSSLNSVTRLQSLLRHRQASSSNTSSISPQGHSRLLQVPTFRPSSRTPILLTRESSVPISVLSADAGAGGAASSSSNAAASGSGGGGDLPQVHLNDVPLPSPPSSPPSYPARSGGSSNARFLHPRHVNMFDEGSEEPTSERGGAGTGGLGSNVFLMRGAYGPNSILVPDSYYSPHHRIQAWDFARSNIPDIWNAQKNVVVKECKIHNDASVDISKDGQILVTLLPSGRLSVTTMLGVYSLHWSTLGQCLYTTSFELNAVSVSLSPTSRHLIVGLASRRVSLSSFTDTHTIAQIFRLEGGVPGTTAADTNASSGSSPTDPKDPSPTPNTSSGGKKGRLVRLRHIELPRDTGYMSLNCIRWAPNPGQGLVYGTNTGLLRILE</sequence>
<dbReference type="SUPFAM" id="SSF50978">
    <property type="entry name" value="WD40 repeat-like"/>
    <property type="match status" value="1"/>
</dbReference>
<reference evidence="2" key="1">
    <citation type="submission" date="2021-05" db="EMBL/GenBank/DDBJ databases">
        <authorList>
            <person name="Alioto T."/>
            <person name="Alioto T."/>
            <person name="Gomez Garrido J."/>
        </authorList>
    </citation>
    <scope>NUCLEOTIDE SEQUENCE</scope>
</reference>
<dbReference type="GO" id="GO:0000423">
    <property type="term" value="P:mitophagy"/>
    <property type="evidence" value="ECO:0007669"/>
    <property type="project" value="TreeGrafter"/>
</dbReference>
<proteinExistence type="predicted"/>
<evidence type="ECO:0000313" key="2">
    <source>
        <dbReference type="EMBL" id="CAG6705499.1"/>
    </source>
</evidence>